<name>A0A386PQY5_9SPIR</name>
<dbReference type="NCBIfam" id="NF040499">
    <property type="entry name" value="Bdr_N_group1"/>
    <property type="match status" value="1"/>
</dbReference>
<feature type="coiled-coil region" evidence="1">
    <location>
        <begin position="63"/>
        <end position="91"/>
    </location>
</feature>
<protein>
    <recommendedName>
        <fullName evidence="5">DUF1640 domain-containing protein</fullName>
    </recommendedName>
</protein>
<sequence>MIQPQSLNTENFNEHITQEVIYKEFVKLGMQEVIANDLSRRYYHNELTYKDLEYLGNKFDLKLEKLEDNLKNEMEINKKEMEINMMEIKSTLRLHNWMFGTIITLNLGLILTLIPILYTILKK</sequence>
<keyword evidence="1" id="KW-0175">Coiled coil</keyword>
<dbReference type="KEGG" id="btur:DB313_05635"/>
<reference evidence="3 4" key="1">
    <citation type="journal article" date="2018" name="Infect. Genet. Evol.">
        <title>Genome-wide analysis of Borrelia turcica and 'Candidatus Borrelia tachyglossi' shows relapsing fever-like genomes with unique genomic links to Lyme disease Borrelia.</title>
        <authorList>
            <person name="Gofton A.W."/>
            <person name="Margos G."/>
            <person name="Fingerle V."/>
            <person name="Hepner S."/>
            <person name="Loh S.M."/>
            <person name="Ryan U."/>
            <person name="Irwin P."/>
            <person name="Oskam C.L."/>
        </authorList>
    </citation>
    <scope>NUCLEOTIDE SEQUENCE [LARGE SCALE GENOMIC DNA]</scope>
    <source>
        <strain evidence="3 4">IST7</strain>
        <plasmid evidence="3">cp33</plasmid>
    </source>
</reference>
<evidence type="ECO:0000313" key="3">
    <source>
        <dbReference type="EMBL" id="AYE36980.1"/>
    </source>
</evidence>
<keyword evidence="2" id="KW-1133">Transmembrane helix</keyword>
<keyword evidence="2" id="KW-0472">Membrane</keyword>
<evidence type="ECO:0000313" key="4">
    <source>
        <dbReference type="Proteomes" id="UP000275571"/>
    </source>
</evidence>
<evidence type="ECO:0000256" key="1">
    <source>
        <dbReference type="SAM" id="Coils"/>
    </source>
</evidence>
<dbReference type="Proteomes" id="UP000275571">
    <property type="component" value="Plasmid cp33"/>
</dbReference>
<dbReference type="RefSeq" id="WP_120104901.1">
    <property type="nucleotide sequence ID" value="NZ_CP028888.1"/>
</dbReference>
<dbReference type="EMBL" id="CP028888">
    <property type="protein sequence ID" value="AYE36980.1"/>
    <property type="molecule type" value="Genomic_DNA"/>
</dbReference>
<gene>
    <name evidence="3" type="ORF">DB313_05635</name>
</gene>
<evidence type="ECO:0000256" key="2">
    <source>
        <dbReference type="SAM" id="Phobius"/>
    </source>
</evidence>
<accession>A0A386PQY5</accession>
<keyword evidence="2" id="KW-0812">Transmembrane</keyword>
<evidence type="ECO:0008006" key="5">
    <source>
        <dbReference type="Google" id="ProtNLM"/>
    </source>
</evidence>
<keyword evidence="3" id="KW-0614">Plasmid</keyword>
<dbReference type="OrthoDB" id="352760at2"/>
<organism evidence="3 4">
    <name type="scientific">Borrelia turcica IST7</name>
    <dbReference type="NCBI Taxonomy" id="1104446"/>
    <lineage>
        <taxon>Bacteria</taxon>
        <taxon>Pseudomonadati</taxon>
        <taxon>Spirochaetota</taxon>
        <taxon>Spirochaetia</taxon>
        <taxon>Spirochaetales</taxon>
        <taxon>Borreliaceae</taxon>
        <taxon>Borrelia</taxon>
    </lineage>
</organism>
<proteinExistence type="predicted"/>
<feature type="transmembrane region" description="Helical" evidence="2">
    <location>
        <begin position="97"/>
        <end position="121"/>
    </location>
</feature>
<dbReference type="AlphaFoldDB" id="A0A386PQY5"/>
<keyword evidence="4" id="KW-1185">Reference proteome</keyword>
<geneLocation type="plasmid" evidence="3 4">
    <name>cp33</name>
</geneLocation>